<feature type="chain" id="PRO_5010064563" evidence="2">
    <location>
        <begin position="24"/>
        <end position="63"/>
    </location>
</feature>
<organism evidence="3">
    <name type="scientific">Daucus carota subsp. sativus</name>
    <name type="common">Carrot</name>
    <dbReference type="NCBI Taxonomy" id="79200"/>
    <lineage>
        <taxon>Eukaryota</taxon>
        <taxon>Viridiplantae</taxon>
        <taxon>Streptophyta</taxon>
        <taxon>Embryophyta</taxon>
        <taxon>Tracheophyta</taxon>
        <taxon>Spermatophyta</taxon>
        <taxon>Magnoliopsida</taxon>
        <taxon>eudicotyledons</taxon>
        <taxon>Gunneridae</taxon>
        <taxon>Pentapetalae</taxon>
        <taxon>asterids</taxon>
        <taxon>campanulids</taxon>
        <taxon>Apiales</taxon>
        <taxon>Apiaceae</taxon>
        <taxon>Apioideae</taxon>
        <taxon>Scandiceae</taxon>
        <taxon>Daucinae</taxon>
        <taxon>Daucus</taxon>
        <taxon>Daucus sect. Daucus</taxon>
    </lineage>
</organism>
<keyword evidence="5" id="KW-1185">Reference proteome</keyword>
<keyword evidence="2" id="KW-0732">Signal</keyword>
<evidence type="ECO:0000313" key="4">
    <source>
        <dbReference type="EMBL" id="WOG93378.1"/>
    </source>
</evidence>
<evidence type="ECO:0000313" key="3">
    <source>
        <dbReference type="EMBL" id="KZN02441.1"/>
    </source>
</evidence>
<dbReference type="AlphaFoldDB" id="A0A166B756"/>
<sequence length="63" mass="6292">MACQKIALVLAVCFVFAALSVSAQVSPAAPPSTDAAVGLISFESMLIGVFAVAVSFFALTAAV</sequence>
<evidence type="ECO:0000256" key="2">
    <source>
        <dbReference type="SAM" id="SignalP"/>
    </source>
</evidence>
<dbReference type="Proteomes" id="UP000077755">
    <property type="component" value="Chromosome 3"/>
</dbReference>
<name>A0A166B756_DAUCS</name>
<evidence type="ECO:0000313" key="5">
    <source>
        <dbReference type="Proteomes" id="UP000077755"/>
    </source>
</evidence>
<feature type="transmembrane region" description="Helical" evidence="1">
    <location>
        <begin position="39"/>
        <end position="62"/>
    </location>
</feature>
<gene>
    <name evidence="3" type="ORF">DCAR_011195</name>
    <name evidence="4" type="ORF">DCAR_0312662</name>
</gene>
<proteinExistence type="predicted"/>
<evidence type="ECO:0000256" key="1">
    <source>
        <dbReference type="SAM" id="Phobius"/>
    </source>
</evidence>
<dbReference type="Gramene" id="KZN02441">
    <property type="protein sequence ID" value="KZN02441"/>
    <property type="gene ID" value="DCAR_011195"/>
</dbReference>
<dbReference type="Gramene" id="KZN02442">
    <property type="protein sequence ID" value="KZN02442"/>
    <property type="gene ID" value="DCAR_011196"/>
</dbReference>
<reference evidence="3" key="1">
    <citation type="journal article" date="2016" name="Nat. Genet.">
        <title>A high-quality carrot genome assembly provides new insights into carotenoid accumulation and asterid genome evolution.</title>
        <authorList>
            <person name="Iorizzo M."/>
            <person name="Ellison S."/>
            <person name="Senalik D."/>
            <person name="Zeng P."/>
            <person name="Satapoomin P."/>
            <person name="Huang J."/>
            <person name="Bowman M."/>
            <person name="Iovene M."/>
            <person name="Sanseverino W."/>
            <person name="Cavagnaro P."/>
            <person name="Yildiz M."/>
            <person name="Macko-Podgorni A."/>
            <person name="Moranska E."/>
            <person name="Grzebelus E."/>
            <person name="Grzebelus D."/>
            <person name="Ashrafi H."/>
            <person name="Zheng Z."/>
            <person name="Cheng S."/>
            <person name="Spooner D."/>
            <person name="Van Deynze A."/>
            <person name="Simon P."/>
        </authorList>
    </citation>
    <scope>NUCLEOTIDE SEQUENCE [LARGE SCALE GENOMIC DNA]</scope>
    <source>
        <tissue evidence="3">Leaf</tissue>
    </source>
</reference>
<reference evidence="4" key="2">
    <citation type="submission" date="2022-03" db="EMBL/GenBank/DDBJ databases">
        <title>Draft title - Genomic analysis of global carrot germplasm unveils the trajectory of domestication and the origin of high carotenoid orange carrot.</title>
        <authorList>
            <person name="Iorizzo M."/>
            <person name="Ellison S."/>
            <person name="Senalik D."/>
            <person name="Macko-Podgorni A."/>
            <person name="Grzebelus D."/>
            <person name="Bostan H."/>
            <person name="Rolling W."/>
            <person name="Curaba J."/>
            <person name="Simon P."/>
        </authorList>
    </citation>
    <scope>NUCLEOTIDE SEQUENCE</scope>
    <source>
        <tissue evidence="4">Leaf</tissue>
    </source>
</reference>
<keyword evidence="1" id="KW-0812">Transmembrane</keyword>
<accession>A0A166B756</accession>
<keyword evidence="1" id="KW-1133">Transmembrane helix</keyword>
<dbReference type="EMBL" id="LNRQ01000003">
    <property type="protein sequence ID" value="KZN02441.1"/>
    <property type="molecule type" value="Genomic_DNA"/>
</dbReference>
<keyword evidence="1" id="KW-0472">Membrane</keyword>
<protein>
    <submittedName>
        <fullName evidence="3">Uncharacterized protein</fullName>
    </submittedName>
</protein>
<feature type="signal peptide" evidence="2">
    <location>
        <begin position="1"/>
        <end position="23"/>
    </location>
</feature>
<dbReference type="EMBL" id="CP093345">
    <property type="protein sequence ID" value="WOG93378.1"/>
    <property type="molecule type" value="Genomic_DNA"/>
</dbReference>